<evidence type="ECO:0000256" key="3">
    <source>
        <dbReference type="ARBA" id="ARBA00022679"/>
    </source>
</evidence>
<keyword evidence="3" id="KW-0808">Transferase</keyword>
<feature type="domain" description="Glycosyltransferase 2-like" evidence="5">
    <location>
        <begin position="33"/>
        <end position="114"/>
    </location>
</feature>
<reference evidence="6" key="1">
    <citation type="journal article" date="2014" name="Int. J. Syst. Evol. Microbiol.">
        <title>Complete genome sequence of Corynebacterium casei LMG S-19264T (=DSM 44701T), isolated from a smear-ripened cheese.</title>
        <authorList>
            <consortium name="US DOE Joint Genome Institute (JGI-PGF)"/>
            <person name="Walter F."/>
            <person name="Albersmeier A."/>
            <person name="Kalinowski J."/>
            <person name="Ruckert C."/>
        </authorList>
    </citation>
    <scope>NUCLEOTIDE SEQUENCE</scope>
    <source>
        <strain evidence="6">VKM Ac-2007</strain>
    </source>
</reference>
<comment type="caution">
    <text evidence="6">The sequence shown here is derived from an EMBL/GenBank/DDBJ whole genome shotgun (WGS) entry which is preliminary data.</text>
</comment>
<feature type="region of interest" description="Disordered" evidence="4">
    <location>
        <begin position="1"/>
        <end position="22"/>
    </location>
</feature>
<protein>
    <recommendedName>
        <fullName evidence="5">Glycosyltransferase 2-like domain-containing protein</fullName>
    </recommendedName>
</protein>
<dbReference type="RefSeq" id="WP_271218915.1">
    <property type="nucleotide sequence ID" value="NZ_BAAAVD010000025.1"/>
</dbReference>
<evidence type="ECO:0000256" key="1">
    <source>
        <dbReference type="ARBA" id="ARBA00006739"/>
    </source>
</evidence>
<keyword evidence="2" id="KW-0328">Glycosyltransferase</keyword>
<dbReference type="PANTHER" id="PTHR43630">
    <property type="entry name" value="POLY-BETA-1,6-N-ACETYL-D-GLUCOSAMINE SYNTHASE"/>
    <property type="match status" value="1"/>
</dbReference>
<dbReference type="PANTHER" id="PTHR43630:SF1">
    <property type="entry name" value="POLY-BETA-1,6-N-ACETYL-D-GLUCOSAMINE SYNTHASE"/>
    <property type="match status" value="1"/>
</dbReference>
<name>A0A9W6I2J0_9ACTN</name>
<dbReference type="Gene3D" id="3.90.550.10">
    <property type="entry name" value="Spore Coat Polysaccharide Biosynthesis Protein SpsA, Chain A"/>
    <property type="match status" value="1"/>
</dbReference>
<proteinExistence type="inferred from homology"/>
<organism evidence="6 7">
    <name type="scientific">Streptosporangium carneum</name>
    <dbReference type="NCBI Taxonomy" id="47481"/>
    <lineage>
        <taxon>Bacteria</taxon>
        <taxon>Bacillati</taxon>
        <taxon>Actinomycetota</taxon>
        <taxon>Actinomycetes</taxon>
        <taxon>Streptosporangiales</taxon>
        <taxon>Streptosporangiaceae</taxon>
        <taxon>Streptosporangium</taxon>
    </lineage>
</organism>
<keyword evidence="7" id="KW-1185">Reference proteome</keyword>
<reference evidence="6" key="2">
    <citation type="submission" date="2023-01" db="EMBL/GenBank/DDBJ databases">
        <authorList>
            <person name="Sun Q."/>
            <person name="Evtushenko L."/>
        </authorList>
    </citation>
    <scope>NUCLEOTIDE SEQUENCE</scope>
    <source>
        <strain evidence="6">VKM Ac-2007</strain>
    </source>
</reference>
<dbReference type="InterPro" id="IPR001173">
    <property type="entry name" value="Glyco_trans_2-like"/>
</dbReference>
<dbReference type="AlphaFoldDB" id="A0A9W6I2J0"/>
<dbReference type="SUPFAM" id="SSF53448">
    <property type="entry name" value="Nucleotide-diphospho-sugar transferases"/>
    <property type="match status" value="1"/>
</dbReference>
<evidence type="ECO:0000256" key="2">
    <source>
        <dbReference type="ARBA" id="ARBA00022676"/>
    </source>
</evidence>
<accession>A0A9W6I2J0</accession>
<gene>
    <name evidence="6" type="ORF">GCM10017600_38980</name>
</gene>
<evidence type="ECO:0000259" key="5">
    <source>
        <dbReference type="Pfam" id="PF13632"/>
    </source>
</evidence>
<dbReference type="Pfam" id="PF13632">
    <property type="entry name" value="Glyco_trans_2_3"/>
    <property type="match status" value="1"/>
</dbReference>
<comment type="similarity">
    <text evidence="1">Belongs to the glycosyltransferase 2 family.</text>
</comment>
<evidence type="ECO:0000256" key="4">
    <source>
        <dbReference type="SAM" id="MobiDB-lite"/>
    </source>
</evidence>
<evidence type="ECO:0000313" key="6">
    <source>
        <dbReference type="EMBL" id="GLK10492.1"/>
    </source>
</evidence>
<dbReference type="GO" id="GO:0016757">
    <property type="term" value="F:glycosyltransferase activity"/>
    <property type="evidence" value="ECO:0007669"/>
    <property type="project" value="UniProtKB-KW"/>
</dbReference>
<dbReference type="Proteomes" id="UP001143474">
    <property type="component" value="Unassembled WGS sequence"/>
</dbReference>
<dbReference type="InterPro" id="IPR029044">
    <property type="entry name" value="Nucleotide-diphossugar_trans"/>
</dbReference>
<dbReference type="EMBL" id="BSEV01000008">
    <property type="protein sequence ID" value="GLK10492.1"/>
    <property type="molecule type" value="Genomic_DNA"/>
</dbReference>
<sequence length="114" mass="12820">MAVGREQHLRHGQHPPRGVPDRAVDRQHIEYVIGFNLDRRAFDLLGCTPTAPGAIGAFRRSALQALGGVSVDTLAEDTDLTMALCRDGWRVVYEEQALAWTEAPTSLRQLWRRR</sequence>
<evidence type="ECO:0000313" key="7">
    <source>
        <dbReference type="Proteomes" id="UP001143474"/>
    </source>
</evidence>